<dbReference type="GO" id="GO:0042545">
    <property type="term" value="P:cell wall modification"/>
    <property type="evidence" value="ECO:0007669"/>
    <property type="project" value="InterPro"/>
</dbReference>
<evidence type="ECO:0000256" key="5">
    <source>
        <dbReference type="ARBA" id="ARBA00023085"/>
    </source>
</evidence>
<keyword evidence="5" id="KW-0063">Aspartyl esterase</keyword>
<protein>
    <recommendedName>
        <fullName evidence="3">pectinesterase</fullName>
        <ecNumber evidence="3">3.1.1.11</ecNumber>
    </recommendedName>
</protein>
<dbReference type="Gene3D" id="2.160.20.10">
    <property type="entry name" value="Single-stranded right-handed beta-helix, Pectin lyase-like"/>
    <property type="match status" value="1"/>
</dbReference>
<comment type="pathway">
    <text evidence="1">Glycan metabolism; pectin degradation; 2-dehydro-3-deoxy-D-gluconate from pectin: step 1/5.</text>
</comment>
<gene>
    <name evidence="7" type="primary">PME11</name>
    <name evidence="7" type="ORF">Cob_v005930</name>
</gene>
<dbReference type="InterPro" id="IPR012334">
    <property type="entry name" value="Pectin_lyas_fold"/>
</dbReference>
<dbReference type="EC" id="3.1.1.11" evidence="3"/>
<evidence type="ECO:0000313" key="8">
    <source>
        <dbReference type="Proteomes" id="UP000014480"/>
    </source>
</evidence>
<comment type="similarity">
    <text evidence="2">Belongs to the pectinesterase family.</text>
</comment>
<dbReference type="FunFam" id="2.160.20.10:FF:000045">
    <property type="entry name" value="Pectin methylesterase family protein"/>
    <property type="match status" value="1"/>
</dbReference>
<evidence type="ECO:0000256" key="3">
    <source>
        <dbReference type="ARBA" id="ARBA00013229"/>
    </source>
</evidence>
<dbReference type="Pfam" id="PF01095">
    <property type="entry name" value="Pectinesterase"/>
    <property type="match status" value="1"/>
</dbReference>
<evidence type="ECO:0000256" key="4">
    <source>
        <dbReference type="ARBA" id="ARBA00022801"/>
    </source>
</evidence>
<dbReference type="Proteomes" id="UP000014480">
    <property type="component" value="Unassembled WGS sequence"/>
</dbReference>
<dbReference type="SUPFAM" id="SSF51126">
    <property type="entry name" value="Pectin lyase-like"/>
    <property type="match status" value="1"/>
</dbReference>
<dbReference type="OrthoDB" id="3934656at2759"/>
<accession>A0A484FTT4</accession>
<evidence type="ECO:0000256" key="1">
    <source>
        <dbReference type="ARBA" id="ARBA00005184"/>
    </source>
</evidence>
<evidence type="ECO:0000259" key="6">
    <source>
        <dbReference type="Pfam" id="PF01095"/>
    </source>
</evidence>
<reference evidence="8" key="2">
    <citation type="journal article" date="2019" name="Mol. Plant Microbe Interact.">
        <title>Genome sequence resources for four phytopathogenic fungi from the Colletotrichum orbiculare species complex.</title>
        <authorList>
            <person name="Gan P."/>
            <person name="Tsushima A."/>
            <person name="Narusaka M."/>
            <person name="Narusaka Y."/>
            <person name="Takano Y."/>
            <person name="Kubo Y."/>
            <person name="Shirasu K."/>
        </authorList>
    </citation>
    <scope>GENOME REANNOTATION</scope>
    <source>
        <strain evidence="8">104-T / ATCC 96160 / CBS 514.97 / LARS 414 / MAFF 240422</strain>
    </source>
</reference>
<sequence>MNLGHFSPHRHIPVCRSGPLSARHLSPKKLGSICNSTKRTSRSDSQTLVDSTMKGFTLLSLLTGALWASSKASAAIPSGPAKTYAACQRKTCDPLDGCPPNTLFVSKSSARANFTTIQAAIASLPNNTTPYTILIAPGDYTEQLNVTRQGPLTLLGMTDRPSNGSLYANVNLNTTAANRNEVQVWWNSANHNAVFPDNVYTSVLTVGPNLNATLTGMGPTGFAVPEDTLFGCSDFRAYNIDFRNDEFPFSNGPAHAVGVSRANAGFYSCGLYSYQDTLYVGKLGNAYFYDNVIAGQTDFLYGFGTAYIEKSTLSLRNCGGGITAWKGTNTTFENKYGVYISDSQAIAANASIAQVIKGACPLGRPWNAQHRSIFMESYFDASIKPQGYIPWGSTDPRTNNVTFMAVYNDRGPGWTPETMAASNVTIVLNDEGVEPYRNPVNVFQTEDGTPGFVSWIDESVLRS</sequence>
<dbReference type="AlphaFoldDB" id="A0A484FTT4"/>
<keyword evidence="4" id="KW-0378">Hydrolase</keyword>
<reference evidence="8" key="1">
    <citation type="journal article" date="2013" name="New Phytol.">
        <title>Comparative genomic and transcriptomic analyses reveal the hemibiotrophic stage shift of Colletotrichum fungi.</title>
        <authorList>
            <person name="Gan P."/>
            <person name="Ikeda K."/>
            <person name="Irieda H."/>
            <person name="Narusaka M."/>
            <person name="O'Connell R.J."/>
            <person name="Narusaka Y."/>
            <person name="Takano Y."/>
            <person name="Kubo Y."/>
            <person name="Shirasu K."/>
        </authorList>
    </citation>
    <scope>NUCLEOTIDE SEQUENCE [LARGE SCALE GENOMIC DNA]</scope>
    <source>
        <strain evidence="8">104-T / ATCC 96160 / CBS 514.97 / LARS 414 / MAFF 240422</strain>
    </source>
</reference>
<dbReference type="GO" id="GO:0045490">
    <property type="term" value="P:pectin catabolic process"/>
    <property type="evidence" value="ECO:0007669"/>
    <property type="project" value="UniProtKB-UniPathway"/>
</dbReference>
<proteinExistence type="inferred from homology"/>
<comment type="caution">
    <text evidence="7">The sequence shown here is derived from an EMBL/GenBank/DDBJ whole genome shotgun (WGS) entry which is preliminary data.</text>
</comment>
<dbReference type="InterPro" id="IPR011050">
    <property type="entry name" value="Pectin_lyase_fold/virulence"/>
</dbReference>
<evidence type="ECO:0000313" key="7">
    <source>
        <dbReference type="EMBL" id="TDZ21266.1"/>
    </source>
</evidence>
<dbReference type="UniPathway" id="UPA00545">
    <property type="reaction ID" value="UER00823"/>
</dbReference>
<dbReference type="InterPro" id="IPR000070">
    <property type="entry name" value="Pectinesterase_cat"/>
</dbReference>
<dbReference type="PANTHER" id="PTHR31321">
    <property type="entry name" value="ACYL-COA THIOESTER HYDROLASE YBHC-RELATED"/>
    <property type="match status" value="1"/>
</dbReference>
<dbReference type="PANTHER" id="PTHR31321:SF137">
    <property type="entry name" value="PECTIN METHYL ESTERASE (EUROFUNG)"/>
    <property type="match status" value="1"/>
</dbReference>
<dbReference type="GO" id="GO:0030599">
    <property type="term" value="F:pectinesterase activity"/>
    <property type="evidence" value="ECO:0007669"/>
    <property type="project" value="UniProtKB-EC"/>
</dbReference>
<organism evidence="7 8">
    <name type="scientific">Colletotrichum orbiculare (strain 104-T / ATCC 96160 / CBS 514.97 / LARS 414 / MAFF 240422)</name>
    <name type="common">Cucumber anthracnose fungus</name>
    <name type="synonym">Colletotrichum lagenarium</name>
    <dbReference type="NCBI Taxonomy" id="1213857"/>
    <lineage>
        <taxon>Eukaryota</taxon>
        <taxon>Fungi</taxon>
        <taxon>Dikarya</taxon>
        <taxon>Ascomycota</taxon>
        <taxon>Pezizomycotina</taxon>
        <taxon>Sordariomycetes</taxon>
        <taxon>Hypocreomycetidae</taxon>
        <taxon>Glomerellales</taxon>
        <taxon>Glomerellaceae</taxon>
        <taxon>Colletotrichum</taxon>
        <taxon>Colletotrichum orbiculare species complex</taxon>
    </lineage>
</organism>
<dbReference type="STRING" id="1213857.A0A484FTT4"/>
<evidence type="ECO:0000256" key="2">
    <source>
        <dbReference type="ARBA" id="ARBA00008891"/>
    </source>
</evidence>
<name>A0A484FTT4_COLOR</name>
<keyword evidence="8" id="KW-1185">Reference proteome</keyword>
<feature type="domain" description="Pectinesterase catalytic" evidence="6">
    <location>
        <begin position="233"/>
        <end position="415"/>
    </location>
</feature>
<dbReference type="EMBL" id="AMCV02000015">
    <property type="protein sequence ID" value="TDZ21266.1"/>
    <property type="molecule type" value="Genomic_DNA"/>
</dbReference>